<dbReference type="PANTHER" id="PTHR12526:SF630">
    <property type="entry name" value="GLYCOSYLTRANSFERASE"/>
    <property type="match status" value="1"/>
</dbReference>
<evidence type="ECO:0000259" key="1">
    <source>
        <dbReference type="Pfam" id="PF00534"/>
    </source>
</evidence>
<dbReference type="PANTHER" id="PTHR12526">
    <property type="entry name" value="GLYCOSYLTRANSFERASE"/>
    <property type="match status" value="1"/>
</dbReference>
<evidence type="ECO:0000313" key="4">
    <source>
        <dbReference type="Proteomes" id="UP000683557"/>
    </source>
</evidence>
<accession>A0ABX8J120</accession>
<organism evidence="3 4">
    <name type="scientific">Geomonas oryzisoli</name>
    <dbReference type="NCBI Taxonomy" id="2847992"/>
    <lineage>
        <taxon>Bacteria</taxon>
        <taxon>Pseudomonadati</taxon>
        <taxon>Thermodesulfobacteriota</taxon>
        <taxon>Desulfuromonadia</taxon>
        <taxon>Geobacterales</taxon>
        <taxon>Geobacteraceae</taxon>
        <taxon>Geomonas</taxon>
    </lineage>
</organism>
<evidence type="ECO:0000259" key="2">
    <source>
        <dbReference type="Pfam" id="PF13439"/>
    </source>
</evidence>
<dbReference type="Pfam" id="PF13439">
    <property type="entry name" value="Glyco_transf_4"/>
    <property type="match status" value="1"/>
</dbReference>
<dbReference type="InterPro" id="IPR028098">
    <property type="entry name" value="Glyco_trans_4-like_N"/>
</dbReference>
<evidence type="ECO:0000313" key="3">
    <source>
        <dbReference type="EMBL" id="QWV91848.1"/>
    </source>
</evidence>
<dbReference type="EMBL" id="CP076723">
    <property type="protein sequence ID" value="QWV91848.1"/>
    <property type="molecule type" value="Genomic_DNA"/>
</dbReference>
<proteinExistence type="predicted"/>
<protein>
    <submittedName>
        <fullName evidence="3">Glycosyltransferase family 4 protein</fullName>
    </submittedName>
</protein>
<dbReference type="Proteomes" id="UP000683557">
    <property type="component" value="Chromosome"/>
</dbReference>
<reference evidence="3 4" key="1">
    <citation type="submission" date="2021-06" db="EMBL/GenBank/DDBJ databases">
        <title>Gemonas diversity in paddy soil.</title>
        <authorList>
            <person name="Liu G."/>
        </authorList>
    </citation>
    <scope>NUCLEOTIDE SEQUENCE [LARGE SCALE GENOMIC DNA]</scope>
    <source>
        <strain evidence="3 4">RG10</strain>
    </source>
</reference>
<feature type="domain" description="Glycosyl transferase family 1" evidence="1">
    <location>
        <begin position="203"/>
        <end position="367"/>
    </location>
</feature>
<dbReference type="RefSeq" id="WP_216798678.1">
    <property type="nucleotide sequence ID" value="NZ_CP076723.1"/>
</dbReference>
<dbReference type="InterPro" id="IPR001296">
    <property type="entry name" value="Glyco_trans_1"/>
</dbReference>
<gene>
    <name evidence="3" type="ORF">KP004_11450</name>
</gene>
<keyword evidence="4" id="KW-1185">Reference proteome</keyword>
<dbReference type="Pfam" id="PF00534">
    <property type="entry name" value="Glycos_transf_1"/>
    <property type="match status" value="1"/>
</dbReference>
<dbReference type="CDD" id="cd03801">
    <property type="entry name" value="GT4_PimA-like"/>
    <property type="match status" value="1"/>
</dbReference>
<sequence>MAAVDSLPAVASKGGRNGRCNLLFLHYGDDAMRGSEISLLKIMYGLDRERFGLFAICNRERYRQALEAAGVTARCAEIPEVMVDGRYLRLQVASFFRTVFSLARYIKRNDIRLVYCNNGLPSQAGYYAAKLAGVPIVSHVRSPYNLRYILLYRMNRVTARVFVSRAIRDEFCGKVRPKGLSTVIYNSVDTERFTPARQRDGGERAELGIPADRIVLGQVGSLIYRKGIDVVLEALALARESNAALHLVLAGSGADEPAFRRAAETMGVQRAVTFLGEVAEPLALYQQVFDINLLASRREAFGVSLIEGASCGLPAIGSRVDGIPEIIDDNSSGILVPPGDAAALAQAMLTLAADRSLRERMGAAGRQIVLSRFSLDRYVASVGAVIEDILAG</sequence>
<feature type="domain" description="Glycosyltransferase subfamily 4-like N-terminal" evidence="2">
    <location>
        <begin position="37"/>
        <end position="192"/>
    </location>
</feature>
<name>A0ABX8J120_9BACT</name>